<organism evidence="3 4">
    <name type="scientific">Passalora fulva</name>
    <name type="common">Tomato leaf mold</name>
    <name type="synonym">Cladosporium fulvum</name>
    <dbReference type="NCBI Taxonomy" id="5499"/>
    <lineage>
        <taxon>Eukaryota</taxon>
        <taxon>Fungi</taxon>
        <taxon>Dikarya</taxon>
        <taxon>Ascomycota</taxon>
        <taxon>Pezizomycotina</taxon>
        <taxon>Dothideomycetes</taxon>
        <taxon>Dothideomycetidae</taxon>
        <taxon>Mycosphaerellales</taxon>
        <taxon>Mycosphaerellaceae</taxon>
        <taxon>Fulvia</taxon>
    </lineage>
</organism>
<keyword evidence="2" id="KW-1133">Transmembrane helix</keyword>
<dbReference type="AlphaFoldDB" id="A0A9Q8PE17"/>
<dbReference type="OrthoDB" id="422736at2759"/>
<reference evidence="3" key="2">
    <citation type="journal article" date="2022" name="Microb. Genom.">
        <title>A chromosome-scale genome assembly of the tomato pathogen Cladosporium fulvum reveals a compartmentalized genome architecture and the presence of a dispensable chromosome.</title>
        <authorList>
            <person name="Zaccaron A.Z."/>
            <person name="Chen L.H."/>
            <person name="Samaras A."/>
            <person name="Stergiopoulos I."/>
        </authorList>
    </citation>
    <scope>NUCLEOTIDE SEQUENCE</scope>
    <source>
        <strain evidence="3">Race5_Kim</strain>
    </source>
</reference>
<keyword evidence="2" id="KW-0812">Transmembrane</keyword>
<proteinExistence type="predicted"/>
<dbReference type="PANTHER" id="PTHR36587:SF2">
    <property type="entry name" value="EXPRESSION SITE-ASSOCIATED GENE 3 (ESAG3)-LIKE PROTEIN"/>
    <property type="match status" value="1"/>
</dbReference>
<keyword evidence="4" id="KW-1185">Reference proteome</keyword>
<dbReference type="KEGG" id="ffu:CLAFUR5_11431"/>
<reference evidence="3" key="1">
    <citation type="submission" date="2021-12" db="EMBL/GenBank/DDBJ databases">
        <authorList>
            <person name="Zaccaron A."/>
            <person name="Stergiopoulos I."/>
        </authorList>
    </citation>
    <scope>NUCLEOTIDE SEQUENCE</scope>
    <source>
        <strain evidence="3">Race5_Kim</strain>
    </source>
</reference>
<dbReference type="GeneID" id="71991309"/>
<evidence type="ECO:0000256" key="1">
    <source>
        <dbReference type="SAM" id="MobiDB-lite"/>
    </source>
</evidence>
<dbReference type="EMBL" id="CP090170">
    <property type="protein sequence ID" value="UJO20743.1"/>
    <property type="molecule type" value="Genomic_DNA"/>
</dbReference>
<feature type="transmembrane region" description="Helical" evidence="2">
    <location>
        <begin position="53"/>
        <end position="71"/>
    </location>
</feature>
<dbReference type="RefSeq" id="XP_047765109.1">
    <property type="nucleotide sequence ID" value="XM_047910579.1"/>
</dbReference>
<sequence>MKRETLEHIFQQHHDPAAHDSEDSVGLLNEDEKRQTSPSPLQGKFANSRNRKVWLYLALFGIALILIALALPTKRIRGIELPFIPATPASHLRQEDHFLHIVIPQIWSPVGTVELCKTLLTASTLDYPTPWTVSWNSTVDADGEVANAALNKIQHVSAWLNGMPEEREDDLVAILGNNKSWFQVRPEVLLKRYLGILEKANKELSHKYPSDVLETREIGERVVFATEEQCPSEDAGRCQAVEAGGKSVHYLSADFSMGVLKDVKLLWQHAASKALQLTVENATFDEYTIFASLMSEQEQYRQEARQSRRQEERQNDHGTSIDFGMTLDFKQELSYAAPSNTDETEWIKHIKTSKREVRKWTSPPDLYLPKDITASEPPFWTVDGAEVPQNATWHDVQLLTTTATNVVPAIVQRGPHSDPLLAQGWWKKMWFQPYARRLLDTFVLTPLMPVAVLAGMGGNETRYWSPHWQRIGVMQAENVKFKKWNDVCNAEEMAQALFLDGEGSWVDPRP</sequence>
<keyword evidence="2" id="KW-0472">Membrane</keyword>
<dbReference type="Proteomes" id="UP000756132">
    <property type="component" value="Chromosome 8"/>
</dbReference>
<gene>
    <name evidence="3" type="ORF">CLAFUR5_11431</name>
</gene>
<evidence type="ECO:0000313" key="4">
    <source>
        <dbReference type="Proteomes" id="UP000756132"/>
    </source>
</evidence>
<name>A0A9Q8PE17_PASFU</name>
<evidence type="ECO:0000256" key="2">
    <source>
        <dbReference type="SAM" id="Phobius"/>
    </source>
</evidence>
<dbReference type="PANTHER" id="PTHR36587">
    <property type="entry name" value="EXPRESSION SITE-ASSOCIATED GENE 3 (ESAG3)-LIKE PROTEIN"/>
    <property type="match status" value="1"/>
</dbReference>
<feature type="compositionally biased region" description="Basic and acidic residues" evidence="1">
    <location>
        <begin position="1"/>
        <end position="22"/>
    </location>
</feature>
<protein>
    <submittedName>
        <fullName evidence="3">Uncharacterized protein</fullName>
    </submittedName>
</protein>
<feature type="region of interest" description="Disordered" evidence="1">
    <location>
        <begin position="300"/>
        <end position="321"/>
    </location>
</feature>
<feature type="region of interest" description="Disordered" evidence="1">
    <location>
        <begin position="1"/>
        <end position="24"/>
    </location>
</feature>
<accession>A0A9Q8PE17</accession>
<evidence type="ECO:0000313" key="3">
    <source>
        <dbReference type="EMBL" id="UJO20743.1"/>
    </source>
</evidence>
<dbReference type="CDD" id="cd22997">
    <property type="entry name" value="GT_LH"/>
    <property type="match status" value="1"/>
</dbReference>
<feature type="compositionally biased region" description="Basic and acidic residues" evidence="1">
    <location>
        <begin position="300"/>
        <end position="316"/>
    </location>
</feature>
<dbReference type="OMA" id="WFHPYGR"/>